<dbReference type="HOGENOM" id="CLU_3415638_0_0_1"/>
<proteinExistence type="predicted"/>
<dbReference type="Proteomes" id="UP000009183">
    <property type="component" value="Chromosome 15"/>
</dbReference>
<protein>
    <submittedName>
        <fullName evidence="1">Uncharacterized protein</fullName>
    </submittedName>
</protein>
<dbReference type="EMBL" id="FN594952">
    <property type="protein sequence ID" value="CCB43904.1"/>
    <property type="molecule type" value="Genomic_DNA"/>
</dbReference>
<keyword evidence="2" id="KW-1185">Reference proteome</keyword>
<accession>F6GVC1</accession>
<dbReference type="InParanoid" id="F6GVC1"/>
<dbReference type="AlphaFoldDB" id="F6GVC1"/>
<dbReference type="STRING" id="29760.F6GVC1"/>
<evidence type="ECO:0000313" key="1">
    <source>
        <dbReference type="EMBL" id="CCB43904.1"/>
    </source>
</evidence>
<reference evidence="2" key="1">
    <citation type="journal article" date="2007" name="Nature">
        <title>The grapevine genome sequence suggests ancestral hexaploidization in major angiosperm phyla.</title>
        <authorList>
            <consortium name="The French-Italian Public Consortium for Grapevine Genome Characterization."/>
            <person name="Jaillon O."/>
            <person name="Aury J.-M."/>
            <person name="Noel B."/>
            <person name="Policriti A."/>
            <person name="Clepet C."/>
            <person name="Casagrande A."/>
            <person name="Choisne N."/>
            <person name="Aubourg S."/>
            <person name="Vitulo N."/>
            <person name="Jubin C."/>
            <person name="Vezzi A."/>
            <person name="Legeai F."/>
            <person name="Hugueney P."/>
            <person name="Dasilva C."/>
            <person name="Horner D."/>
            <person name="Mica E."/>
            <person name="Jublot D."/>
            <person name="Poulain J."/>
            <person name="Bruyere C."/>
            <person name="Billault A."/>
            <person name="Segurens B."/>
            <person name="Gouyvenoux M."/>
            <person name="Ugarte E."/>
            <person name="Cattonaro F."/>
            <person name="Anthouard V."/>
            <person name="Vico V."/>
            <person name="Del Fabbro C."/>
            <person name="Alaux M."/>
            <person name="Di Gaspero G."/>
            <person name="Dumas V."/>
            <person name="Felice N."/>
            <person name="Paillard S."/>
            <person name="Juman I."/>
            <person name="Moroldo M."/>
            <person name="Scalabrin S."/>
            <person name="Canaguier A."/>
            <person name="Le Clainche I."/>
            <person name="Malacrida G."/>
            <person name="Durand E."/>
            <person name="Pesole G."/>
            <person name="Laucou V."/>
            <person name="Chatelet P."/>
            <person name="Merdinoglu D."/>
            <person name="Delledonne M."/>
            <person name="Pezzotti M."/>
            <person name="Lecharny A."/>
            <person name="Scarpelli C."/>
            <person name="Artiguenave F."/>
            <person name="Pe M.E."/>
            <person name="Valle G."/>
            <person name="Morgante M."/>
            <person name="Caboche M."/>
            <person name="Adam-Blondon A.-F."/>
            <person name="Weissenbach J."/>
            <person name="Quetier F."/>
            <person name="Wincker P."/>
        </authorList>
    </citation>
    <scope>NUCLEOTIDE SEQUENCE [LARGE SCALE GENOMIC DNA]</scope>
    <source>
        <strain evidence="2">cv. Pinot noir / PN40024</strain>
    </source>
</reference>
<evidence type="ECO:0000313" key="2">
    <source>
        <dbReference type="Proteomes" id="UP000009183"/>
    </source>
</evidence>
<organism evidence="1 2">
    <name type="scientific">Vitis vinifera</name>
    <name type="common">Grape</name>
    <dbReference type="NCBI Taxonomy" id="29760"/>
    <lineage>
        <taxon>Eukaryota</taxon>
        <taxon>Viridiplantae</taxon>
        <taxon>Streptophyta</taxon>
        <taxon>Embryophyta</taxon>
        <taxon>Tracheophyta</taxon>
        <taxon>Spermatophyta</taxon>
        <taxon>Magnoliopsida</taxon>
        <taxon>eudicotyledons</taxon>
        <taxon>Gunneridae</taxon>
        <taxon>Pentapetalae</taxon>
        <taxon>rosids</taxon>
        <taxon>Vitales</taxon>
        <taxon>Vitaceae</taxon>
        <taxon>Viteae</taxon>
        <taxon>Vitis</taxon>
    </lineage>
</organism>
<sequence>MTKGNYKLEEVYMKGNNKLREDSFHVT</sequence>
<dbReference type="PaxDb" id="29760-VIT_15s0021g01250.t01"/>
<name>F6GVC1_VITVI</name>
<gene>
    <name evidence="1" type="ordered locus">VIT_15s0021g01250</name>
</gene>